<dbReference type="InterPro" id="IPR036259">
    <property type="entry name" value="MFS_trans_sf"/>
</dbReference>
<evidence type="ECO:0000256" key="5">
    <source>
        <dbReference type="ARBA" id="ARBA00023136"/>
    </source>
</evidence>
<evidence type="ECO:0000256" key="6">
    <source>
        <dbReference type="SAM" id="Phobius"/>
    </source>
</evidence>
<evidence type="ECO:0000256" key="1">
    <source>
        <dbReference type="ARBA" id="ARBA00004141"/>
    </source>
</evidence>
<dbReference type="Gene3D" id="1.20.1250.20">
    <property type="entry name" value="MFS general substrate transporter like domains"/>
    <property type="match status" value="1"/>
</dbReference>
<dbReference type="OrthoDB" id="3796636at2759"/>
<accession>A0A9P4TCJ1</accession>
<keyword evidence="4 6" id="KW-1133">Transmembrane helix</keyword>
<dbReference type="Pfam" id="PF07690">
    <property type="entry name" value="MFS_1"/>
    <property type="match status" value="1"/>
</dbReference>
<gene>
    <name evidence="7" type="ORF">E8E13_008288</name>
</gene>
<keyword evidence="2" id="KW-0813">Transport</keyword>
<dbReference type="GO" id="GO:0022857">
    <property type="term" value="F:transmembrane transporter activity"/>
    <property type="evidence" value="ECO:0007669"/>
    <property type="project" value="InterPro"/>
</dbReference>
<keyword evidence="5 6" id="KW-0472">Membrane</keyword>
<evidence type="ECO:0000256" key="3">
    <source>
        <dbReference type="ARBA" id="ARBA00022692"/>
    </source>
</evidence>
<protein>
    <recommendedName>
        <fullName evidence="9">Major facilitator superfamily (MFS) profile domain-containing protein</fullName>
    </recommendedName>
</protein>
<feature type="transmembrane region" description="Helical" evidence="6">
    <location>
        <begin position="122"/>
        <end position="140"/>
    </location>
</feature>
<comment type="caution">
    <text evidence="7">The sequence shown here is derived from an EMBL/GenBank/DDBJ whole genome shotgun (WGS) entry which is preliminary data.</text>
</comment>
<evidence type="ECO:0000313" key="7">
    <source>
        <dbReference type="EMBL" id="KAF3002011.1"/>
    </source>
</evidence>
<reference evidence="7" key="1">
    <citation type="submission" date="2019-04" db="EMBL/GenBank/DDBJ databases">
        <title>Sequencing of skin fungus with MAO and IRED activity.</title>
        <authorList>
            <person name="Marsaioli A.J."/>
            <person name="Bonatto J.M.C."/>
            <person name="Reis Junior O."/>
        </authorList>
    </citation>
    <scope>NUCLEOTIDE SEQUENCE</scope>
    <source>
        <strain evidence="7">30M1</strain>
    </source>
</reference>
<evidence type="ECO:0000256" key="2">
    <source>
        <dbReference type="ARBA" id="ARBA00022448"/>
    </source>
</evidence>
<dbReference type="PANTHER" id="PTHR43791">
    <property type="entry name" value="PERMEASE-RELATED"/>
    <property type="match status" value="1"/>
</dbReference>
<dbReference type="AlphaFoldDB" id="A0A9P4TCJ1"/>
<dbReference type="InterPro" id="IPR011701">
    <property type="entry name" value="MFS"/>
</dbReference>
<proteinExistence type="predicted"/>
<keyword evidence="8" id="KW-1185">Reference proteome</keyword>
<keyword evidence="3 6" id="KW-0812">Transmembrane</keyword>
<organism evidence="7 8">
    <name type="scientific">Curvularia kusanoi</name>
    <name type="common">Cochliobolus kusanoi</name>
    <dbReference type="NCBI Taxonomy" id="90978"/>
    <lineage>
        <taxon>Eukaryota</taxon>
        <taxon>Fungi</taxon>
        <taxon>Dikarya</taxon>
        <taxon>Ascomycota</taxon>
        <taxon>Pezizomycotina</taxon>
        <taxon>Dothideomycetes</taxon>
        <taxon>Pleosporomycetidae</taxon>
        <taxon>Pleosporales</taxon>
        <taxon>Pleosporineae</taxon>
        <taxon>Pleosporaceae</taxon>
        <taxon>Curvularia</taxon>
    </lineage>
</organism>
<evidence type="ECO:0000256" key="4">
    <source>
        <dbReference type="ARBA" id="ARBA00022989"/>
    </source>
</evidence>
<dbReference type="SUPFAM" id="SSF103473">
    <property type="entry name" value="MFS general substrate transporter"/>
    <property type="match status" value="1"/>
</dbReference>
<comment type="subcellular location">
    <subcellularLocation>
        <location evidence="1">Membrane</location>
        <topology evidence="1">Multi-pass membrane protein</topology>
    </subcellularLocation>
</comment>
<dbReference type="Proteomes" id="UP000801428">
    <property type="component" value="Unassembled WGS sequence"/>
</dbReference>
<dbReference type="PANTHER" id="PTHR43791:SF38">
    <property type="entry name" value="MAJOR FACILITATOR SUPERFAMILY (MFS) PROFILE DOMAIN-CONTAINING PROTEIN"/>
    <property type="match status" value="1"/>
</dbReference>
<sequence>MSSEAPKQAGYQLEKITTAVSVASDTLKGKADDFEQAEQLQAQWIDGSGAEKKLTEQILGMSFSAIRNIAANSTSNAKTGGLEDDFQLTDAQYSIIVMVFFISYLICEVPSNMILIRVRPSWFLPGLGLVWGTFAALMGATQNWGQLAAMRFLLGVAEAGFAPGYVCGSDLLLP</sequence>
<dbReference type="GO" id="GO:0016020">
    <property type="term" value="C:membrane"/>
    <property type="evidence" value="ECO:0007669"/>
    <property type="project" value="UniProtKB-SubCell"/>
</dbReference>
<evidence type="ECO:0000313" key="8">
    <source>
        <dbReference type="Proteomes" id="UP000801428"/>
    </source>
</evidence>
<name>A0A9P4TCJ1_CURKU</name>
<evidence type="ECO:0008006" key="9">
    <source>
        <dbReference type="Google" id="ProtNLM"/>
    </source>
</evidence>
<dbReference type="EMBL" id="SWKU01000012">
    <property type="protein sequence ID" value="KAF3002011.1"/>
    <property type="molecule type" value="Genomic_DNA"/>
</dbReference>
<feature type="transmembrane region" description="Helical" evidence="6">
    <location>
        <begin position="91"/>
        <end position="110"/>
    </location>
</feature>